<feature type="non-terminal residue" evidence="1">
    <location>
        <position position="1"/>
    </location>
</feature>
<evidence type="ECO:0000313" key="2">
    <source>
        <dbReference type="Proteomes" id="UP001233999"/>
    </source>
</evidence>
<sequence length="82" mass="9586">ISNPLSQPALHFKVKIIDQITRSSDISIEYISLIHKLLNKYRHISIPSRMFIFWLLRYLSSNILLCRHFNTINMTRTSANAA</sequence>
<keyword evidence="2" id="KW-1185">Reference proteome</keyword>
<comment type="caution">
    <text evidence="1">The sequence shown here is derived from an EMBL/GenBank/DDBJ whole genome shotgun (WGS) entry which is preliminary data.</text>
</comment>
<evidence type="ECO:0000313" key="1">
    <source>
        <dbReference type="EMBL" id="KAJ9589930.1"/>
    </source>
</evidence>
<organism evidence="1 2">
    <name type="scientific">Diploptera punctata</name>
    <name type="common">Pacific beetle cockroach</name>
    <dbReference type="NCBI Taxonomy" id="6984"/>
    <lineage>
        <taxon>Eukaryota</taxon>
        <taxon>Metazoa</taxon>
        <taxon>Ecdysozoa</taxon>
        <taxon>Arthropoda</taxon>
        <taxon>Hexapoda</taxon>
        <taxon>Insecta</taxon>
        <taxon>Pterygota</taxon>
        <taxon>Neoptera</taxon>
        <taxon>Polyneoptera</taxon>
        <taxon>Dictyoptera</taxon>
        <taxon>Blattodea</taxon>
        <taxon>Blaberoidea</taxon>
        <taxon>Blaberidae</taxon>
        <taxon>Diplopterinae</taxon>
        <taxon>Diploptera</taxon>
    </lineage>
</organism>
<protein>
    <submittedName>
        <fullName evidence="1">Uncharacterized protein</fullName>
    </submittedName>
</protein>
<dbReference type="EMBL" id="JASPKZ010004585">
    <property type="protein sequence ID" value="KAJ9589930.1"/>
    <property type="molecule type" value="Genomic_DNA"/>
</dbReference>
<reference evidence="1" key="2">
    <citation type="submission" date="2023-05" db="EMBL/GenBank/DDBJ databases">
        <authorList>
            <person name="Fouks B."/>
        </authorList>
    </citation>
    <scope>NUCLEOTIDE SEQUENCE</scope>
    <source>
        <strain evidence="1">Stay&amp;Tobe</strain>
        <tissue evidence="1">Testes</tissue>
    </source>
</reference>
<feature type="non-terminal residue" evidence="1">
    <location>
        <position position="82"/>
    </location>
</feature>
<proteinExistence type="predicted"/>
<reference evidence="1" key="1">
    <citation type="journal article" date="2023" name="IScience">
        <title>Live-bearing cockroach genome reveals convergent evolutionary mechanisms linked to viviparity in insects and beyond.</title>
        <authorList>
            <person name="Fouks B."/>
            <person name="Harrison M.C."/>
            <person name="Mikhailova A.A."/>
            <person name="Marchal E."/>
            <person name="English S."/>
            <person name="Carruthers M."/>
            <person name="Jennings E.C."/>
            <person name="Chiamaka E.L."/>
            <person name="Frigard R.A."/>
            <person name="Pippel M."/>
            <person name="Attardo G.M."/>
            <person name="Benoit J.B."/>
            <person name="Bornberg-Bauer E."/>
            <person name="Tobe S.S."/>
        </authorList>
    </citation>
    <scope>NUCLEOTIDE SEQUENCE</scope>
    <source>
        <strain evidence="1">Stay&amp;Tobe</strain>
    </source>
</reference>
<name>A0AAD8EGQ2_DIPPU</name>
<accession>A0AAD8EGQ2</accession>
<gene>
    <name evidence="1" type="ORF">L9F63_016953</name>
</gene>
<dbReference type="Proteomes" id="UP001233999">
    <property type="component" value="Unassembled WGS sequence"/>
</dbReference>
<dbReference type="AlphaFoldDB" id="A0AAD8EGQ2"/>